<dbReference type="Proteomes" id="UP000182987">
    <property type="component" value="Chromosome"/>
</dbReference>
<dbReference type="PANTHER" id="PTHR43477">
    <property type="entry name" value="DIHYDROANTICAPSIN 7-DEHYDROGENASE"/>
    <property type="match status" value="1"/>
</dbReference>
<dbReference type="KEGG" id="lrz:BJI69_08720"/>
<evidence type="ECO:0000313" key="3">
    <source>
        <dbReference type="EMBL" id="APG03974.1"/>
    </source>
</evidence>
<evidence type="ECO:0000256" key="2">
    <source>
        <dbReference type="ARBA" id="ARBA00023002"/>
    </source>
</evidence>
<dbReference type="InterPro" id="IPR002347">
    <property type="entry name" value="SDR_fam"/>
</dbReference>
<reference evidence="4" key="1">
    <citation type="submission" date="2016-09" db="EMBL/GenBank/DDBJ databases">
        <authorList>
            <person name="Lysoe E."/>
        </authorList>
    </citation>
    <scope>NUCLEOTIDE SEQUENCE [LARGE SCALE GENOMIC DNA]</scope>
    <source>
        <strain evidence="4">LJ96T</strain>
    </source>
</reference>
<dbReference type="PANTHER" id="PTHR43477:SF1">
    <property type="entry name" value="DIHYDROANTICAPSIN 7-DEHYDROGENASE"/>
    <property type="match status" value="1"/>
</dbReference>
<evidence type="ECO:0000256" key="1">
    <source>
        <dbReference type="ARBA" id="ARBA00006484"/>
    </source>
</evidence>
<dbReference type="OrthoDB" id="9787486at2"/>
<keyword evidence="4" id="KW-1185">Reference proteome</keyword>
<dbReference type="CDD" id="cd11731">
    <property type="entry name" value="Lin1944_like_SDR_c"/>
    <property type="match status" value="1"/>
</dbReference>
<dbReference type="InterPro" id="IPR036291">
    <property type="entry name" value="NAD(P)-bd_dom_sf"/>
</dbReference>
<keyword evidence="2" id="KW-0560">Oxidoreductase</keyword>
<accession>A0A0G9HAF0</accession>
<gene>
    <name evidence="3" type="ORF">BJI69_08720</name>
</gene>
<sequence length="199" mass="20920">MKILIVGANGTLGKAIAVELGARHEIVGASRSHGDVRVDLRNMASVEAMFRDVGPVDAVISAAGKVPFAPLGELTEAQYLEGLQDKLLGQIRLVGAGTPHVRDGGSFTLITGILTEQPILAGAVASTVNGAVEAFTRAAAIELPRGIRINVVSPNVLTEAMHAYAPYFRGFEPVSAARAAMAFSRSVEGRQTGQVYKVW</sequence>
<dbReference type="Gene3D" id="3.40.50.720">
    <property type="entry name" value="NAD(P)-binding Rossmann-like Domain"/>
    <property type="match status" value="1"/>
</dbReference>
<comment type="similarity">
    <text evidence="1">Belongs to the short-chain dehydrogenases/reductases (SDR) family.</text>
</comment>
<proteinExistence type="inferred from homology"/>
<protein>
    <submittedName>
        <fullName evidence="3">Short chain dehydrogenase</fullName>
    </submittedName>
</protein>
<evidence type="ECO:0000313" key="4">
    <source>
        <dbReference type="Proteomes" id="UP000182987"/>
    </source>
</evidence>
<organism evidence="3 4">
    <name type="scientific">Luteibacter rhizovicinus DSM 16549</name>
    <dbReference type="NCBI Taxonomy" id="1440763"/>
    <lineage>
        <taxon>Bacteria</taxon>
        <taxon>Pseudomonadati</taxon>
        <taxon>Pseudomonadota</taxon>
        <taxon>Gammaproteobacteria</taxon>
        <taxon>Lysobacterales</taxon>
        <taxon>Rhodanobacteraceae</taxon>
        <taxon>Luteibacter</taxon>
    </lineage>
</organism>
<dbReference type="PRINTS" id="PR00081">
    <property type="entry name" value="GDHRDH"/>
</dbReference>
<dbReference type="PATRIC" id="fig|1440763.5.peg.2661"/>
<dbReference type="SUPFAM" id="SSF51735">
    <property type="entry name" value="NAD(P)-binding Rossmann-fold domains"/>
    <property type="match status" value="1"/>
</dbReference>
<dbReference type="STRING" id="1440763.BJI69_08720"/>
<dbReference type="EMBL" id="CP017480">
    <property type="protein sequence ID" value="APG03974.1"/>
    <property type="molecule type" value="Genomic_DNA"/>
</dbReference>
<name>A0A0G9HAF0_9GAMM</name>
<dbReference type="NCBIfam" id="NF005754">
    <property type="entry name" value="PRK07578.1"/>
    <property type="match status" value="1"/>
</dbReference>
<dbReference type="AlphaFoldDB" id="A0A0G9HAF0"/>
<dbReference type="Pfam" id="PF13561">
    <property type="entry name" value="adh_short_C2"/>
    <property type="match status" value="1"/>
</dbReference>
<dbReference type="RefSeq" id="WP_046968291.1">
    <property type="nucleotide sequence ID" value="NZ_CP017480.1"/>
</dbReference>
<dbReference type="GO" id="GO:0016491">
    <property type="term" value="F:oxidoreductase activity"/>
    <property type="evidence" value="ECO:0007669"/>
    <property type="project" value="UniProtKB-KW"/>
</dbReference>
<dbReference type="InterPro" id="IPR051122">
    <property type="entry name" value="SDR_DHRS6-like"/>
</dbReference>